<reference evidence="1 2" key="1">
    <citation type="journal article" date="2015" name="Infect. Genet. Evol.">
        <title>Genomic sequences of six botulinum neurotoxin-producing strains representing three clostridial species illustrate the mobility and diversity of botulinum neurotoxin genes.</title>
        <authorList>
            <person name="Smith T.J."/>
            <person name="Hill K.K."/>
            <person name="Xie G."/>
            <person name="Foley B.T."/>
            <person name="Williamson C.H."/>
            <person name="Foster J.T."/>
            <person name="Johnson S.L."/>
            <person name="Chertkov O."/>
            <person name="Teshima H."/>
            <person name="Gibbons H.S."/>
            <person name="Johnsky L.A."/>
            <person name="Karavis M.A."/>
            <person name="Smith L.A."/>
        </authorList>
    </citation>
    <scope>NUCLEOTIDE SEQUENCE [LARGE SCALE GENOMIC DNA]</scope>
    <source>
        <strain evidence="1 2">CDC 2741</strain>
    </source>
</reference>
<dbReference type="RefSeq" id="WP_039634566.1">
    <property type="nucleotide sequence ID" value="NZ_AYSO01000018.1"/>
</dbReference>
<proteinExistence type="predicted"/>
<dbReference type="Gene3D" id="3.90.1140.10">
    <property type="entry name" value="Cyclic phosphodiesterase"/>
    <property type="match status" value="1"/>
</dbReference>
<dbReference type="OrthoDB" id="2112057at2"/>
<evidence type="ECO:0000313" key="2">
    <source>
        <dbReference type="Proteomes" id="UP000031366"/>
    </source>
</evidence>
<evidence type="ECO:0008006" key="3">
    <source>
        <dbReference type="Google" id="ProtNLM"/>
    </source>
</evidence>
<gene>
    <name evidence="1" type="ORF">U732_2299</name>
</gene>
<organism evidence="1 2">
    <name type="scientific">Clostridium argentinense CDC 2741</name>
    <dbReference type="NCBI Taxonomy" id="1418104"/>
    <lineage>
        <taxon>Bacteria</taxon>
        <taxon>Bacillati</taxon>
        <taxon>Bacillota</taxon>
        <taxon>Clostridia</taxon>
        <taxon>Eubacteriales</taxon>
        <taxon>Clostridiaceae</taxon>
        <taxon>Clostridium</taxon>
    </lineage>
</organism>
<accession>A0A0C1QYA1</accession>
<dbReference type="Proteomes" id="UP000031366">
    <property type="component" value="Unassembled WGS sequence"/>
</dbReference>
<keyword evidence="2" id="KW-1185">Reference proteome</keyword>
<dbReference type="STRING" id="29341.RSJ17_01920"/>
<dbReference type="SUPFAM" id="SSF55144">
    <property type="entry name" value="LigT-like"/>
    <property type="match status" value="1"/>
</dbReference>
<dbReference type="AlphaFoldDB" id="A0A0C1QYA1"/>
<name>A0A0C1QYA1_9CLOT</name>
<sequence length="180" mass="20922">MKYYLVALFDESSSSGITELQRSISKRYRLYKNTPVLHIPLGVVNNNDIDKLDGVLTKMLSPYKKFKIGINNNIIFNEDSNMVGLKVEDKGYINRISRKLFDTLSLYGVNIKEYNGSTFNIPISNANHSIRKASMNGNLCIDNKRSKEDFYKFIKINRFEIWKQMNNNKDIVKSYPLKDF</sequence>
<comment type="caution">
    <text evidence="1">The sequence shown here is derived from an EMBL/GenBank/DDBJ whole genome shotgun (WGS) entry which is preliminary data.</text>
</comment>
<dbReference type="EMBL" id="AYSO01000018">
    <property type="protein sequence ID" value="KIE45977.1"/>
    <property type="molecule type" value="Genomic_DNA"/>
</dbReference>
<protein>
    <recommendedName>
        <fullName evidence="3">2'-5' RNA ligase superfamily protein</fullName>
    </recommendedName>
</protein>
<evidence type="ECO:0000313" key="1">
    <source>
        <dbReference type="EMBL" id="KIE45977.1"/>
    </source>
</evidence>
<dbReference type="InterPro" id="IPR009097">
    <property type="entry name" value="Cyclic_Pdiesterase"/>
</dbReference>